<keyword evidence="2" id="KW-0812">Transmembrane</keyword>
<proteinExistence type="predicted"/>
<accession>A0A812L3W5</accession>
<feature type="compositionally biased region" description="Basic and acidic residues" evidence="1">
    <location>
        <begin position="494"/>
        <end position="505"/>
    </location>
</feature>
<evidence type="ECO:0000313" key="4">
    <source>
        <dbReference type="Proteomes" id="UP000604046"/>
    </source>
</evidence>
<keyword evidence="2" id="KW-1133">Transmembrane helix</keyword>
<dbReference type="OrthoDB" id="426960at2759"/>
<dbReference type="AlphaFoldDB" id="A0A812L3W5"/>
<name>A0A812L3W5_9DINO</name>
<organism evidence="3 4">
    <name type="scientific">Symbiodinium natans</name>
    <dbReference type="NCBI Taxonomy" id="878477"/>
    <lineage>
        <taxon>Eukaryota</taxon>
        <taxon>Sar</taxon>
        <taxon>Alveolata</taxon>
        <taxon>Dinophyceae</taxon>
        <taxon>Suessiales</taxon>
        <taxon>Symbiodiniaceae</taxon>
        <taxon>Symbiodinium</taxon>
    </lineage>
</organism>
<dbReference type="Proteomes" id="UP000604046">
    <property type="component" value="Unassembled WGS sequence"/>
</dbReference>
<keyword evidence="2" id="KW-0472">Membrane</keyword>
<sequence length="505" mass="56618">MDRIRVESSVVTTRLVQHLNVGCVIAVPFLYDSSDSVIFAFMLLANCFLYALHWSVATGRFRPSIAGLRGVWVLNYSLLVVGHWVGPQSHDVHSSAHIKILEAAQIVGILVFVDRQTHMDGQLLLALTEVCRHIVNRGWERTELFATIHAQVVFSGLLIIAAIVFEITLRGRVAAQFQRADAETLVSSFRTLLRGICDAELLLNDRLKIEAGTGLSRILLSEDEWEGATFQDLLSEDSEEQQRFQKFISKEDDDQQTAPATAPCLRVSFRTAQQQRVGVDLYHVQVPHLYGCADAYHLLALKIDPETIVPEAVPAQIPSVTLGTMNSTGRRPRSRASSMASSAVEGSMVRGLPHLSELMLVVDAEQRHEVVQVHVQYKENQRQEAGREGNAREVDALPTLRQFVRPTEWQTVCSHVRQVVNGGKSGNTEKFRLGKVWVRMMDDPRKYMQARESTLHFKDSGAAGQVWMHLRCFRSHEERSGRSARSARSVGRSELGDVEEHPEEA</sequence>
<evidence type="ECO:0000256" key="2">
    <source>
        <dbReference type="SAM" id="Phobius"/>
    </source>
</evidence>
<gene>
    <name evidence="3" type="ORF">SNAT2548_LOCUS10041</name>
</gene>
<feature type="compositionally biased region" description="Low complexity" evidence="1">
    <location>
        <begin position="483"/>
        <end position="493"/>
    </location>
</feature>
<feature type="transmembrane region" description="Helical" evidence="2">
    <location>
        <begin position="66"/>
        <end position="85"/>
    </location>
</feature>
<feature type="region of interest" description="Disordered" evidence="1">
    <location>
        <begin position="478"/>
        <end position="505"/>
    </location>
</feature>
<dbReference type="EMBL" id="CAJNDS010000808">
    <property type="protein sequence ID" value="CAE7235422.1"/>
    <property type="molecule type" value="Genomic_DNA"/>
</dbReference>
<comment type="caution">
    <text evidence="3">The sequence shown here is derived from an EMBL/GenBank/DDBJ whole genome shotgun (WGS) entry which is preliminary data.</text>
</comment>
<keyword evidence="4" id="KW-1185">Reference proteome</keyword>
<feature type="transmembrane region" description="Helical" evidence="2">
    <location>
        <begin position="37"/>
        <end position="54"/>
    </location>
</feature>
<reference evidence="3" key="1">
    <citation type="submission" date="2021-02" db="EMBL/GenBank/DDBJ databases">
        <authorList>
            <person name="Dougan E. K."/>
            <person name="Rhodes N."/>
            <person name="Thang M."/>
            <person name="Chan C."/>
        </authorList>
    </citation>
    <scope>NUCLEOTIDE SEQUENCE</scope>
</reference>
<feature type="transmembrane region" description="Helical" evidence="2">
    <location>
        <begin position="148"/>
        <end position="169"/>
    </location>
</feature>
<feature type="region of interest" description="Disordered" evidence="1">
    <location>
        <begin position="323"/>
        <end position="342"/>
    </location>
</feature>
<evidence type="ECO:0000313" key="3">
    <source>
        <dbReference type="EMBL" id="CAE7235422.1"/>
    </source>
</evidence>
<evidence type="ECO:0000256" key="1">
    <source>
        <dbReference type="SAM" id="MobiDB-lite"/>
    </source>
</evidence>
<protein>
    <submittedName>
        <fullName evidence="3">Uncharacterized protein</fullName>
    </submittedName>
</protein>